<dbReference type="SUPFAM" id="SSF52540">
    <property type="entry name" value="P-loop containing nucleoside triphosphate hydrolases"/>
    <property type="match status" value="1"/>
</dbReference>
<dbReference type="InterPro" id="IPR027417">
    <property type="entry name" value="P-loop_NTPase"/>
</dbReference>
<dbReference type="EMBL" id="JBHUDK010000016">
    <property type="protein sequence ID" value="MFD1600621.1"/>
    <property type="molecule type" value="Genomic_DNA"/>
</dbReference>
<dbReference type="SUPFAM" id="SSF48371">
    <property type="entry name" value="ARM repeat"/>
    <property type="match status" value="1"/>
</dbReference>
<dbReference type="CDD" id="cd00009">
    <property type="entry name" value="AAA"/>
    <property type="match status" value="1"/>
</dbReference>
<accession>A0ABD6CS78</accession>
<feature type="domain" description="ATPase AAA-type core" evidence="1">
    <location>
        <begin position="193"/>
        <end position="311"/>
    </location>
</feature>
<name>A0ABD6CS78_9EURY</name>
<protein>
    <submittedName>
        <fullName evidence="2">AAA family ATPase</fullName>
    </submittedName>
</protein>
<keyword evidence="3" id="KW-1185">Reference proteome</keyword>
<reference evidence="2 3" key="1">
    <citation type="journal article" date="2019" name="Int. J. Syst. Evol. Microbiol.">
        <title>The Global Catalogue of Microorganisms (GCM) 10K type strain sequencing project: providing services to taxonomists for standard genome sequencing and annotation.</title>
        <authorList>
            <consortium name="The Broad Institute Genomics Platform"/>
            <consortium name="The Broad Institute Genome Sequencing Center for Infectious Disease"/>
            <person name="Wu L."/>
            <person name="Ma J."/>
        </authorList>
    </citation>
    <scope>NUCLEOTIDE SEQUENCE [LARGE SCALE GENOMIC DNA]</scope>
    <source>
        <strain evidence="2 3">CGMCC 1.12121</strain>
    </source>
</reference>
<dbReference type="InterPro" id="IPR016024">
    <property type="entry name" value="ARM-type_fold"/>
</dbReference>
<organism evidence="2 3">
    <name type="scientific">Halobellus rarus</name>
    <dbReference type="NCBI Taxonomy" id="1126237"/>
    <lineage>
        <taxon>Archaea</taxon>
        <taxon>Methanobacteriati</taxon>
        <taxon>Methanobacteriota</taxon>
        <taxon>Stenosarchaea group</taxon>
        <taxon>Halobacteria</taxon>
        <taxon>Halobacteriales</taxon>
        <taxon>Haloferacaceae</taxon>
        <taxon>Halobellus</taxon>
    </lineage>
</organism>
<dbReference type="Proteomes" id="UP001597085">
    <property type="component" value="Unassembled WGS sequence"/>
</dbReference>
<dbReference type="RefSeq" id="WP_390278293.1">
    <property type="nucleotide sequence ID" value="NZ_JBHUDK010000016.1"/>
</dbReference>
<evidence type="ECO:0000259" key="1">
    <source>
        <dbReference type="Pfam" id="PF00004"/>
    </source>
</evidence>
<sequence>MIPESILLSIAYDFGTELFGRLRKGRTFRKAVNDAAEATAADTPGISSDDLLDIFQAELDTEATAAASTDELLSDLANALKIRANTARDVDFEATIEQFLVHLEENLVAVGQTHEVDRILYEYARHTNSLAETLVEEIEQRHERYYEDLDALARWSDRMAPAETAYHIPEINYHVSLSDVATVESELAGGGNVLLTGPAGVGKTGMLAQQYATLADEHPAYFIDAREFGQFGSISDIKAELGITNSLRDLFQEVADRNGRCIVVVDQLDNVRTATAATVFQNLLLDLSQTDGVSILCACRSWDLEQPEYQRLSEAPQFTQIELKPLDEAKVSELLSELGIGLTEQTPALIELCQRLLNLSLLADVVTTDISLDPKSITSETALWDAYRESLETEGSGPAGTIPTNWENSPVDRCVHHARSSLRDRTTTFEIDNRDPGDERLRSRGTIVKDWRRRFRFKHDQLQSYFYAWDAVCGDFSIDDVLDDGIDERIAADVFDWMFRLYLSDASRSTSFIRDGLGSDSDLGFYAKSILAESARDLGPNQLPDETARALLDSLKTDSNLTREFYRDLSSPAWAKYLVDNERVPEFDHHSAEYIAELAESRPELVVDAVETYDTPGRSQLQPYLSVVDSLPPAQLTRLTFILVTYLDEMDRETSKRMYSNLASLIGELLREDQAEAALELLSTLLEPAVSETTEIERGEYSGTETQVHCRLRADSVQSLFDDYGDELVATCGENILDLLDEHFQSCLELIVSQSADETPPERLLQRRLVAGRFNPTKIEVVFLQVTEDTLDSLFVHDVSIGTKWLRHYLDDSGVFRQIAISVLARHPERAPDLVRKVLTTAENVDDPEISTEYITLLDNGFDVVSVADQKTILNHIDDALDEGNVREQLSDRQQFDSPDELDQAVDAWIDRWKLKRLYHVRDLVSNSRQTEIQSLIDEYGEIEYRAGTGYHFPFQWGEDGDGPTFDASTLDLEEFITACIEHAVPHHRDEDQVEDTNEIRTLLDEELRNRLREDPAEYLRHLPQLVHTGDDEFVDTTFEAVKYLITGNDHRETTIEAWDSVIEALDVFTDVESEEGRWPRETRRTAAELIQTIISHTRSSLPVAKYEDVLSRVLLRLLDDPDPEQSDANWNQSIAPQNPIFVQGVRSTGVIATTYFFASLDSDNSDALENHQKLRNRIAALFEDPARPVRFALGMRLPLLFALDNSFVRSHLDTLFPEESSTEAVRRFTAAWEGYLTINRLLPDLFTELRSKYRRGIELYTEDSLDVPEKDGDNLDAYLINHTADAYDGRTYERVCSHLASAYAQEFIEASDPLIEEVFAVRVTELDGEEIKSADTVFARTFTELLNNTDDREFEKTCWTRAIGFWGQRVGEYDTPVRTGFQAYADLLAHSPPSASVGDVADQLVAIAPCLASSLPFGYVVEFLAGEINTDPTPTTIDDIIRVLDALVDQWDTSFTYPASDERWTVVKVAAANGNDRAITLAECFYESGESEYRQIIDQYKTTPGSGTS</sequence>
<proteinExistence type="predicted"/>
<evidence type="ECO:0000313" key="3">
    <source>
        <dbReference type="Proteomes" id="UP001597085"/>
    </source>
</evidence>
<comment type="caution">
    <text evidence="2">The sequence shown here is derived from an EMBL/GenBank/DDBJ whole genome shotgun (WGS) entry which is preliminary data.</text>
</comment>
<dbReference type="InterPro" id="IPR003959">
    <property type="entry name" value="ATPase_AAA_core"/>
</dbReference>
<gene>
    <name evidence="2" type="ORF">ACFSBX_16905</name>
</gene>
<dbReference type="Pfam" id="PF00004">
    <property type="entry name" value="AAA"/>
    <property type="match status" value="1"/>
</dbReference>
<evidence type="ECO:0000313" key="2">
    <source>
        <dbReference type="EMBL" id="MFD1600621.1"/>
    </source>
</evidence>
<dbReference type="Gene3D" id="3.40.50.300">
    <property type="entry name" value="P-loop containing nucleotide triphosphate hydrolases"/>
    <property type="match status" value="1"/>
</dbReference>